<dbReference type="PANTHER" id="PTHR23517">
    <property type="entry name" value="RESISTANCE PROTEIN MDTM, PUTATIVE-RELATED-RELATED"/>
    <property type="match status" value="1"/>
</dbReference>
<dbReference type="InterPro" id="IPR020846">
    <property type="entry name" value="MFS_dom"/>
</dbReference>
<name>A0ABW5RPI7_9BACI</name>
<feature type="transmembrane region" description="Helical" evidence="7">
    <location>
        <begin position="97"/>
        <end position="116"/>
    </location>
</feature>
<comment type="caution">
    <text evidence="9">The sequence shown here is derived from an EMBL/GenBank/DDBJ whole genome shotgun (WGS) entry which is preliminary data.</text>
</comment>
<feature type="transmembrane region" description="Helical" evidence="7">
    <location>
        <begin position="215"/>
        <end position="234"/>
    </location>
</feature>
<evidence type="ECO:0000256" key="4">
    <source>
        <dbReference type="ARBA" id="ARBA00022692"/>
    </source>
</evidence>
<comment type="subcellular location">
    <subcellularLocation>
        <location evidence="1">Cell membrane</location>
        <topology evidence="1">Multi-pass membrane protein</topology>
    </subcellularLocation>
</comment>
<feature type="transmembrane region" description="Helical" evidence="7">
    <location>
        <begin position="301"/>
        <end position="318"/>
    </location>
</feature>
<dbReference type="PROSITE" id="PS00216">
    <property type="entry name" value="SUGAR_TRANSPORT_1"/>
    <property type="match status" value="1"/>
</dbReference>
<accession>A0ABW5RPI7</accession>
<dbReference type="InterPro" id="IPR036259">
    <property type="entry name" value="MFS_trans_sf"/>
</dbReference>
<evidence type="ECO:0000256" key="7">
    <source>
        <dbReference type="SAM" id="Phobius"/>
    </source>
</evidence>
<evidence type="ECO:0000256" key="5">
    <source>
        <dbReference type="ARBA" id="ARBA00022989"/>
    </source>
</evidence>
<keyword evidence="4 7" id="KW-0812">Transmembrane</keyword>
<gene>
    <name evidence="9" type="ORF">ACFSUL_06035</name>
</gene>
<feature type="transmembrane region" description="Helical" evidence="7">
    <location>
        <begin position="270"/>
        <end position="289"/>
    </location>
</feature>
<feature type="transmembrane region" description="Helical" evidence="7">
    <location>
        <begin position="74"/>
        <end position="91"/>
    </location>
</feature>
<evidence type="ECO:0000256" key="6">
    <source>
        <dbReference type="ARBA" id="ARBA00023136"/>
    </source>
</evidence>
<evidence type="ECO:0000256" key="1">
    <source>
        <dbReference type="ARBA" id="ARBA00004651"/>
    </source>
</evidence>
<evidence type="ECO:0000256" key="2">
    <source>
        <dbReference type="ARBA" id="ARBA00022448"/>
    </source>
</evidence>
<feature type="transmembrane region" description="Helical" evidence="7">
    <location>
        <begin position="43"/>
        <end position="62"/>
    </location>
</feature>
<keyword evidence="6 7" id="KW-0472">Membrane</keyword>
<dbReference type="PANTHER" id="PTHR23517:SF3">
    <property type="entry name" value="INTEGRAL MEMBRANE TRANSPORT PROTEIN"/>
    <property type="match status" value="1"/>
</dbReference>
<dbReference type="SUPFAM" id="SSF103473">
    <property type="entry name" value="MFS general substrate transporter"/>
    <property type="match status" value="1"/>
</dbReference>
<protein>
    <submittedName>
        <fullName evidence="9">MFS transporter</fullName>
    </submittedName>
</protein>
<feature type="transmembrane region" description="Helical" evidence="7">
    <location>
        <begin position="137"/>
        <end position="159"/>
    </location>
</feature>
<dbReference type="Proteomes" id="UP001597506">
    <property type="component" value="Unassembled WGS sequence"/>
</dbReference>
<dbReference type="EMBL" id="JBHUMF010000015">
    <property type="protein sequence ID" value="MFD2680310.1"/>
    <property type="molecule type" value="Genomic_DNA"/>
</dbReference>
<dbReference type="RefSeq" id="WP_377933633.1">
    <property type="nucleotide sequence ID" value="NZ_JBHUMF010000015.1"/>
</dbReference>
<dbReference type="Pfam" id="PF07690">
    <property type="entry name" value="MFS_1"/>
    <property type="match status" value="2"/>
</dbReference>
<keyword evidence="3" id="KW-1003">Cell membrane</keyword>
<keyword evidence="2" id="KW-0813">Transport</keyword>
<feature type="transmembrane region" description="Helical" evidence="7">
    <location>
        <begin position="362"/>
        <end position="384"/>
    </location>
</feature>
<organism evidence="9 10">
    <name type="scientific">Bacillus seohaeanensis</name>
    <dbReference type="NCBI Taxonomy" id="284580"/>
    <lineage>
        <taxon>Bacteria</taxon>
        <taxon>Bacillati</taxon>
        <taxon>Bacillota</taxon>
        <taxon>Bacilli</taxon>
        <taxon>Bacillales</taxon>
        <taxon>Bacillaceae</taxon>
        <taxon>Bacillus</taxon>
    </lineage>
</organism>
<reference evidence="10" key="1">
    <citation type="journal article" date="2019" name="Int. J. Syst. Evol. Microbiol.">
        <title>The Global Catalogue of Microorganisms (GCM) 10K type strain sequencing project: providing services to taxonomists for standard genome sequencing and annotation.</title>
        <authorList>
            <consortium name="The Broad Institute Genomics Platform"/>
            <consortium name="The Broad Institute Genome Sequencing Center for Infectious Disease"/>
            <person name="Wu L."/>
            <person name="Ma J."/>
        </authorList>
    </citation>
    <scope>NUCLEOTIDE SEQUENCE [LARGE SCALE GENOMIC DNA]</scope>
    <source>
        <strain evidence="10">KCTC 3913</strain>
    </source>
</reference>
<feature type="domain" description="Major facilitator superfamily (MFS) profile" evidence="8">
    <location>
        <begin position="1"/>
        <end position="409"/>
    </location>
</feature>
<dbReference type="PROSITE" id="PS50850">
    <property type="entry name" value="MFS"/>
    <property type="match status" value="1"/>
</dbReference>
<dbReference type="InterPro" id="IPR005829">
    <property type="entry name" value="Sugar_transporter_CS"/>
</dbReference>
<keyword evidence="5 7" id="KW-1133">Transmembrane helix</keyword>
<dbReference type="InterPro" id="IPR011701">
    <property type="entry name" value="MFS"/>
</dbReference>
<feature type="transmembrane region" description="Helical" evidence="7">
    <location>
        <begin position="390"/>
        <end position="408"/>
    </location>
</feature>
<feature type="transmembrane region" description="Helical" evidence="7">
    <location>
        <begin position="165"/>
        <end position="186"/>
    </location>
</feature>
<evidence type="ECO:0000313" key="10">
    <source>
        <dbReference type="Proteomes" id="UP001597506"/>
    </source>
</evidence>
<proteinExistence type="predicted"/>
<evidence type="ECO:0000313" key="9">
    <source>
        <dbReference type="EMBL" id="MFD2680310.1"/>
    </source>
</evidence>
<evidence type="ECO:0000256" key="3">
    <source>
        <dbReference type="ARBA" id="ARBA00022475"/>
    </source>
</evidence>
<feature type="transmembrane region" description="Helical" evidence="7">
    <location>
        <begin position="324"/>
        <end position="342"/>
    </location>
</feature>
<sequence>MELSKLHKNVKIRLLDVFINSLSSSMYFPFLAIYFASRFGAELTGVLMIFTVIFGFGAGLYAGYFSDLIGRKKIILGAAFARSLGLLLMILTNTPMFQSTVITFIAVLIISACGAITEPVAEAMVIDVTTTENRKSVYSVMYWFSNLSVVIGAVIGGYFFSTHLLIILTISFVLSLVSVLMISFFITDTYKPAGESTVKSRWGVLKDIGLQYKRVSMDVTFMIFTLATLLFFTLEFQISNYIGIRLAKELEFQNLLTLGSFHLNVDGTSMVGLLNAENTILVVATTLIIGKMMKQFNSLRVLIIALLIYTGGTFILGFSNAPILLLVAGFIATVGEIMFWPIRQAYLADLIPENARSSYMAVNSFVVRGASIIASLFITIGAFVSPIIISSLYVVIGLLSIWLFIVSIHKISYRKNAKTLA</sequence>
<evidence type="ECO:0000259" key="8">
    <source>
        <dbReference type="PROSITE" id="PS50850"/>
    </source>
</evidence>
<dbReference type="InterPro" id="IPR050171">
    <property type="entry name" value="MFS_Transporters"/>
</dbReference>
<feature type="transmembrane region" description="Helical" evidence="7">
    <location>
        <begin position="12"/>
        <end position="37"/>
    </location>
</feature>
<keyword evidence="10" id="KW-1185">Reference proteome</keyword>
<dbReference type="Gene3D" id="1.20.1250.20">
    <property type="entry name" value="MFS general substrate transporter like domains"/>
    <property type="match status" value="1"/>
</dbReference>